<keyword evidence="2" id="KW-1185">Reference proteome</keyword>
<dbReference type="RefSeq" id="WP_066419574.1">
    <property type="nucleotide sequence ID" value="NZ_CP018866.1"/>
</dbReference>
<accession>A0A223KUL0</accession>
<dbReference type="KEGG" id="bcoh:BC6307_18765"/>
<dbReference type="Proteomes" id="UP000215224">
    <property type="component" value="Chromosome"/>
</dbReference>
<organism evidence="1 2">
    <name type="scientific">Sutcliffiella cohnii</name>
    <dbReference type="NCBI Taxonomy" id="33932"/>
    <lineage>
        <taxon>Bacteria</taxon>
        <taxon>Bacillati</taxon>
        <taxon>Bacillota</taxon>
        <taxon>Bacilli</taxon>
        <taxon>Bacillales</taxon>
        <taxon>Bacillaceae</taxon>
        <taxon>Sutcliffiella</taxon>
    </lineage>
</organism>
<evidence type="ECO:0000313" key="1">
    <source>
        <dbReference type="EMBL" id="AST93156.1"/>
    </source>
</evidence>
<dbReference type="STRING" id="1314751.GCA_001591425_03728"/>
<protein>
    <submittedName>
        <fullName evidence="1">Uncharacterized protein</fullName>
    </submittedName>
</protein>
<dbReference type="AlphaFoldDB" id="A0A223KUL0"/>
<evidence type="ECO:0000313" key="2">
    <source>
        <dbReference type="Proteomes" id="UP000215224"/>
    </source>
</evidence>
<proteinExistence type="predicted"/>
<sequence length="92" mass="10588">MNSAEEDITQQFIDFAHELYLEGDYKNIQSYIYENDLSISYTVITDIDVISGQDGESDFLTTDSTTMNIRSKNVSESFYKLATDTKDKFTKE</sequence>
<dbReference type="EMBL" id="CP018866">
    <property type="protein sequence ID" value="AST93156.1"/>
    <property type="molecule type" value="Genomic_DNA"/>
</dbReference>
<name>A0A223KUL0_9BACI</name>
<gene>
    <name evidence="1" type="ORF">BC6307_18765</name>
</gene>
<reference evidence="1 2" key="1">
    <citation type="submission" date="2016-12" db="EMBL/GenBank/DDBJ databases">
        <title>The whole genome sequencing and assembly of Bacillus cohnii DSM 6307T strain.</title>
        <authorList>
            <person name="Lee Y.-J."/>
            <person name="Yi H."/>
            <person name="Bahn Y.-S."/>
            <person name="Kim J.F."/>
            <person name="Lee D.-W."/>
        </authorList>
    </citation>
    <scope>NUCLEOTIDE SEQUENCE [LARGE SCALE GENOMIC DNA]</scope>
    <source>
        <strain evidence="1 2">DSM 6307</strain>
    </source>
</reference>